<reference evidence="2 3" key="1">
    <citation type="submission" date="2015-08" db="EMBL/GenBank/DDBJ databases">
        <title>Next Generation Sequencing and Analysis of the Genome of Puccinia sorghi L Schw, the Causal Agent of Maize Common Rust.</title>
        <authorList>
            <person name="Rochi L."/>
            <person name="Burguener G."/>
            <person name="Darino M."/>
            <person name="Turjanski A."/>
            <person name="Kreff E."/>
            <person name="Dieguez M.J."/>
            <person name="Sacco F."/>
        </authorList>
    </citation>
    <scope>NUCLEOTIDE SEQUENCE [LARGE SCALE GENOMIC DNA]</scope>
    <source>
        <strain evidence="2 3">RO10H11247</strain>
    </source>
</reference>
<sequence length="147" mass="16322">MEYMDHNLHSFNPQAPLAKCPHLGQSNHPDDNSSLVRHDQANVDSRGSRLLDQHIYSQLMLNQHCAGAQDDQPHHHHPSEPRFGNPQYDHHLGVHSGNSTGATSSTLARQHLQLGLASPNSNNLNAPRSKNKRTRNSCGLAEHTSRI</sequence>
<proteinExistence type="predicted"/>
<feature type="compositionally biased region" description="Polar residues" evidence="1">
    <location>
        <begin position="118"/>
        <end position="128"/>
    </location>
</feature>
<keyword evidence="3" id="KW-1185">Reference proteome</keyword>
<organism evidence="2 3">
    <name type="scientific">Puccinia sorghi</name>
    <dbReference type="NCBI Taxonomy" id="27349"/>
    <lineage>
        <taxon>Eukaryota</taxon>
        <taxon>Fungi</taxon>
        <taxon>Dikarya</taxon>
        <taxon>Basidiomycota</taxon>
        <taxon>Pucciniomycotina</taxon>
        <taxon>Pucciniomycetes</taxon>
        <taxon>Pucciniales</taxon>
        <taxon>Pucciniaceae</taxon>
        <taxon>Puccinia</taxon>
    </lineage>
</organism>
<evidence type="ECO:0000313" key="2">
    <source>
        <dbReference type="EMBL" id="KNZ59727.1"/>
    </source>
</evidence>
<evidence type="ECO:0000313" key="3">
    <source>
        <dbReference type="Proteomes" id="UP000037035"/>
    </source>
</evidence>
<dbReference type="EMBL" id="LAVV01006473">
    <property type="protein sequence ID" value="KNZ59727.1"/>
    <property type="molecule type" value="Genomic_DNA"/>
</dbReference>
<feature type="region of interest" description="Disordered" evidence="1">
    <location>
        <begin position="1"/>
        <end position="36"/>
    </location>
</feature>
<comment type="caution">
    <text evidence="2">The sequence shown here is derived from an EMBL/GenBank/DDBJ whole genome shotgun (WGS) entry which is preliminary data.</text>
</comment>
<dbReference type="Proteomes" id="UP000037035">
    <property type="component" value="Unassembled WGS sequence"/>
</dbReference>
<feature type="region of interest" description="Disordered" evidence="1">
    <location>
        <begin position="116"/>
        <end position="147"/>
    </location>
</feature>
<gene>
    <name evidence="2" type="ORF">VP01_1672g1</name>
</gene>
<feature type="region of interest" description="Disordered" evidence="1">
    <location>
        <begin position="65"/>
        <end position="103"/>
    </location>
</feature>
<dbReference type="VEuPathDB" id="FungiDB:VP01_1672g1"/>
<accession>A0A0L6VGM6</accession>
<evidence type="ECO:0000256" key="1">
    <source>
        <dbReference type="SAM" id="MobiDB-lite"/>
    </source>
</evidence>
<protein>
    <submittedName>
        <fullName evidence="2">Uncharacterized protein</fullName>
    </submittedName>
</protein>
<dbReference type="AlphaFoldDB" id="A0A0L6VGM6"/>
<name>A0A0L6VGM6_9BASI</name>